<gene>
    <name evidence="1" type="ORF">GALL_286900</name>
</gene>
<comment type="caution">
    <text evidence="1">The sequence shown here is derived from an EMBL/GenBank/DDBJ whole genome shotgun (WGS) entry which is preliminary data.</text>
</comment>
<reference evidence="1" key="1">
    <citation type="submission" date="2016-10" db="EMBL/GenBank/DDBJ databases">
        <title>Sequence of Gallionella enrichment culture.</title>
        <authorList>
            <person name="Poehlein A."/>
            <person name="Muehling M."/>
            <person name="Daniel R."/>
        </authorList>
    </citation>
    <scope>NUCLEOTIDE SEQUENCE</scope>
</reference>
<proteinExistence type="predicted"/>
<accession>A0A1J5R1T4</accession>
<protein>
    <submittedName>
        <fullName evidence="1">Uncharacterized protein</fullName>
    </submittedName>
</protein>
<sequence length="127" mass="13340">MPDRGCTIRLDRALAAWGTPDFSEALKRELAQLGAGRLPLQQGLSTGNYVADEPITVVINRISGMGDVIRVTAGIFFKGMIGGCSCTDDPTPASDINEYCELRLEIAGTGAATAVVLEPDSGWSGLP</sequence>
<dbReference type="AlphaFoldDB" id="A0A1J5R1T4"/>
<name>A0A1J5R1T4_9ZZZZ</name>
<dbReference type="EMBL" id="MLJW01000331">
    <property type="protein sequence ID" value="OIQ89426.1"/>
    <property type="molecule type" value="Genomic_DNA"/>
</dbReference>
<evidence type="ECO:0000313" key="1">
    <source>
        <dbReference type="EMBL" id="OIQ89426.1"/>
    </source>
</evidence>
<organism evidence="1">
    <name type="scientific">mine drainage metagenome</name>
    <dbReference type="NCBI Taxonomy" id="410659"/>
    <lineage>
        <taxon>unclassified sequences</taxon>
        <taxon>metagenomes</taxon>
        <taxon>ecological metagenomes</taxon>
    </lineage>
</organism>